<dbReference type="Gene3D" id="3.90.10.10">
    <property type="entry name" value="Cytochrome C3"/>
    <property type="match status" value="1"/>
</dbReference>
<keyword evidence="4" id="KW-0732">Signal</keyword>
<protein>
    <recommendedName>
        <fullName evidence="7">Cytochrome c-552/4 domain-containing protein</fullName>
    </recommendedName>
</protein>
<dbReference type="Gene3D" id="1.10.3820.10">
    <property type="entry name" value="Di-heme elbow motif domain"/>
    <property type="match status" value="1"/>
</dbReference>
<keyword evidence="3" id="KW-0479">Metal-binding</keyword>
<sequence>MKRPAIKAFTALVLILIALFLYKGVPMFNEIRSGTKPNYEVGKHIGAEKCGQCHPQIYRQWSENSAHAEATENRPFLDFKDKFTGNFMFNAMMGEAMCYACHGSKEVSEGVNCETCHGLAAPDEPIMQTHEKKYKPGLDRMRSGQFCSGCHNMQSPFSGDALLSVYSEWLKSEAAQKGVTCQKCHMKPRGGDLAYHGFDSVSRNIGIYNDEDLALKNIVLDFPHISLNVQNLVTGHAIPAVGPSRILVLQISLFDFDGKEAHSITETFGKYYELMPVFGIMPNSEIKNTQLQSGEVRNLSYTLPSSLMGKIVQAELSFRFYDVSDDHQGDINKAHHVSDPFITKQVVF</sequence>
<reference evidence="8" key="1">
    <citation type="journal article" date="2015" name="Nature">
        <title>Complex archaea that bridge the gap between prokaryotes and eukaryotes.</title>
        <authorList>
            <person name="Spang A."/>
            <person name="Saw J.H."/>
            <person name="Jorgensen S.L."/>
            <person name="Zaremba-Niedzwiedzka K."/>
            <person name="Martijn J."/>
            <person name="Lind A.E."/>
            <person name="van Eijk R."/>
            <person name="Schleper C."/>
            <person name="Guy L."/>
            <person name="Ettema T.J."/>
        </authorList>
    </citation>
    <scope>NUCLEOTIDE SEQUENCE</scope>
</reference>
<keyword evidence="2" id="KW-0349">Heme</keyword>
<dbReference type="InterPro" id="IPR023155">
    <property type="entry name" value="Cyt_c-552/4"/>
</dbReference>
<keyword evidence="1" id="KW-0813">Transport</keyword>
<feature type="domain" description="Cytochrome c-552/4" evidence="7">
    <location>
        <begin position="49"/>
        <end position="118"/>
    </location>
</feature>
<accession>A0A0F9HAQ4</accession>
<dbReference type="InterPro" id="IPR038266">
    <property type="entry name" value="NapC/NirT_cytc_sf"/>
</dbReference>
<keyword evidence="5" id="KW-0249">Electron transport</keyword>
<evidence type="ECO:0000256" key="5">
    <source>
        <dbReference type="ARBA" id="ARBA00022982"/>
    </source>
</evidence>
<dbReference type="AlphaFoldDB" id="A0A0F9HAQ4"/>
<dbReference type="PANTHER" id="PTHR35038:SF8">
    <property type="entry name" value="C-TYPE POLYHEME CYTOCHROME OMCC"/>
    <property type="match status" value="1"/>
</dbReference>
<dbReference type="GO" id="GO:0046872">
    <property type="term" value="F:metal ion binding"/>
    <property type="evidence" value="ECO:0007669"/>
    <property type="project" value="UniProtKB-KW"/>
</dbReference>
<keyword evidence="6" id="KW-0408">Iron</keyword>
<dbReference type="SUPFAM" id="SSF48695">
    <property type="entry name" value="Multiheme cytochromes"/>
    <property type="match status" value="1"/>
</dbReference>
<dbReference type="EMBL" id="LAZR01015600">
    <property type="protein sequence ID" value="KKM08209.1"/>
    <property type="molecule type" value="Genomic_DNA"/>
</dbReference>
<evidence type="ECO:0000256" key="4">
    <source>
        <dbReference type="ARBA" id="ARBA00022729"/>
    </source>
</evidence>
<evidence type="ECO:0000256" key="6">
    <source>
        <dbReference type="ARBA" id="ARBA00023004"/>
    </source>
</evidence>
<name>A0A0F9HAQ4_9ZZZZ</name>
<evidence type="ECO:0000259" key="7">
    <source>
        <dbReference type="Pfam" id="PF13435"/>
    </source>
</evidence>
<dbReference type="PANTHER" id="PTHR35038">
    <property type="entry name" value="DISSIMILATORY SULFITE REDUCTASE SIRA"/>
    <property type="match status" value="1"/>
</dbReference>
<evidence type="ECO:0000256" key="3">
    <source>
        <dbReference type="ARBA" id="ARBA00022723"/>
    </source>
</evidence>
<dbReference type="Pfam" id="PF13435">
    <property type="entry name" value="Cytochrome_C554"/>
    <property type="match status" value="1"/>
</dbReference>
<evidence type="ECO:0000256" key="2">
    <source>
        <dbReference type="ARBA" id="ARBA00022617"/>
    </source>
</evidence>
<evidence type="ECO:0000256" key="1">
    <source>
        <dbReference type="ARBA" id="ARBA00022448"/>
    </source>
</evidence>
<evidence type="ECO:0000313" key="8">
    <source>
        <dbReference type="EMBL" id="KKM08209.1"/>
    </source>
</evidence>
<dbReference type="InterPro" id="IPR051829">
    <property type="entry name" value="Multiheme_Cytochr_ET"/>
</dbReference>
<dbReference type="InterPro" id="IPR036280">
    <property type="entry name" value="Multihaem_cyt_sf"/>
</dbReference>
<organism evidence="8">
    <name type="scientific">marine sediment metagenome</name>
    <dbReference type="NCBI Taxonomy" id="412755"/>
    <lineage>
        <taxon>unclassified sequences</taxon>
        <taxon>metagenomes</taxon>
        <taxon>ecological metagenomes</taxon>
    </lineage>
</organism>
<proteinExistence type="predicted"/>
<comment type="caution">
    <text evidence="8">The sequence shown here is derived from an EMBL/GenBank/DDBJ whole genome shotgun (WGS) entry which is preliminary data.</text>
</comment>
<gene>
    <name evidence="8" type="ORF">LCGC14_1726170</name>
</gene>